<dbReference type="EMBL" id="JAWDIO010000002">
    <property type="protein sequence ID" value="MDU0354487.1"/>
    <property type="molecule type" value="Genomic_DNA"/>
</dbReference>
<name>A0ABU3SWU1_9ALTE</name>
<evidence type="ECO:0000256" key="2">
    <source>
        <dbReference type="ARBA" id="ARBA00022908"/>
    </source>
</evidence>
<dbReference type="PANTHER" id="PTHR30629">
    <property type="entry name" value="PROPHAGE INTEGRASE"/>
    <property type="match status" value="1"/>
</dbReference>
<keyword evidence="4" id="KW-0238">DNA-binding</keyword>
<dbReference type="InterPro" id="IPR038488">
    <property type="entry name" value="Integrase_DNA-bd_sf"/>
</dbReference>
<dbReference type="Pfam" id="PF13356">
    <property type="entry name" value="Arm-DNA-bind_3"/>
    <property type="match status" value="1"/>
</dbReference>
<evidence type="ECO:0000313" key="5">
    <source>
        <dbReference type="Proteomes" id="UP001247805"/>
    </source>
</evidence>
<dbReference type="RefSeq" id="WP_316026084.1">
    <property type="nucleotide sequence ID" value="NZ_JAWDIO010000002.1"/>
</dbReference>
<sequence>MAKSNSTTSKVNFTADRVRSFKCANDKKESFIWDKGCTGLGIRAFGSGRKTYIFQKWINGKSRRAVIGPVDSFDIEQARAKAKELQVKASDYISPAKVKENKQLKKQPKNKN</sequence>
<accession>A0ABU3SWU1</accession>
<proteinExistence type="inferred from homology"/>
<dbReference type="PANTHER" id="PTHR30629:SF6">
    <property type="entry name" value="PROPHAGE INTEGRASE INTA-RELATED"/>
    <property type="match status" value="1"/>
</dbReference>
<comment type="similarity">
    <text evidence="1">Belongs to the 'phage' integrase family.</text>
</comment>
<dbReference type="InterPro" id="IPR050808">
    <property type="entry name" value="Phage_Integrase"/>
</dbReference>
<evidence type="ECO:0000313" key="4">
    <source>
        <dbReference type="EMBL" id="MDU0354487.1"/>
    </source>
</evidence>
<evidence type="ECO:0000256" key="1">
    <source>
        <dbReference type="ARBA" id="ARBA00008857"/>
    </source>
</evidence>
<gene>
    <name evidence="4" type="ORF">RS130_11565</name>
</gene>
<comment type="caution">
    <text evidence="4">The sequence shown here is derived from an EMBL/GenBank/DDBJ whole genome shotgun (WGS) entry which is preliminary data.</text>
</comment>
<dbReference type="GO" id="GO:0003677">
    <property type="term" value="F:DNA binding"/>
    <property type="evidence" value="ECO:0007669"/>
    <property type="project" value="UniProtKB-KW"/>
</dbReference>
<feature type="domain" description="Integrase DNA-binding" evidence="3">
    <location>
        <begin position="13"/>
        <end position="100"/>
    </location>
</feature>
<dbReference type="Proteomes" id="UP001247805">
    <property type="component" value="Unassembled WGS sequence"/>
</dbReference>
<keyword evidence="2" id="KW-0229">DNA integration</keyword>
<protein>
    <submittedName>
        <fullName evidence="4">Arm DNA-binding domain-containing protein</fullName>
    </submittedName>
</protein>
<keyword evidence="5" id="KW-1185">Reference proteome</keyword>
<reference evidence="4 5" key="1">
    <citation type="submission" date="2023-10" db="EMBL/GenBank/DDBJ databases">
        <title>Glaciecola aquimarina strain GGW-M5 nov., isolated from a coastal seawater.</title>
        <authorList>
            <person name="Bayburt H."/>
            <person name="Kim J.M."/>
            <person name="Choi B.J."/>
            <person name="Jeon C.O."/>
        </authorList>
    </citation>
    <scope>NUCLEOTIDE SEQUENCE [LARGE SCALE GENOMIC DNA]</scope>
    <source>
        <strain evidence="4 5">KCTC 32108</strain>
    </source>
</reference>
<dbReference type="InterPro" id="IPR025166">
    <property type="entry name" value="Integrase_DNA_bind_dom"/>
</dbReference>
<dbReference type="Gene3D" id="3.30.160.390">
    <property type="entry name" value="Integrase, DNA-binding domain"/>
    <property type="match status" value="1"/>
</dbReference>
<organism evidence="4 5">
    <name type="scientific">Paraglaciecola aquimarina</name>
    <dbReference type="NCBI Taxonomy" id="1235557"/>
    <lineage>
        <taxon>Bacteria</taxon>
        <taxon>Pseudomonadati</taxon>
        <taxon>Pseudomonadota</taxon>
        <taxon>Gammaproteobacteria</taxon>
        <taxon>Alteromonadales</taxon>
        <taxon>Alteromonadaceae</taxon>
        <taxon>Paraglaciecola</taxon>
    </lineage>
</organism>
<evidence type="ECO:0000259" key="3">
    <source>
        <dbReference type="Pfam" id="PF13356"/>
    </source>
</evidence>